<sequence length="225" mass="25452">MRMYHIAPTLLCADLFQMRESMDILDRMGIDWFHIDVMDGSFVPNFAFGTDFLRQMTAVGKSPFYLHLMVTRPEEYVDLYAEAGVEYYCFHYEAVKNPFRLCQKIRVQGMKPAIALNPAAPIHVLRDLIPYLDAVTLMSVEPGFSGQNFMDFTYRRIGALRAMAKGHKLLIEVDGGIDNEIAKKCIDAGCDVVVGGYFTLFQKGKSIEDNYEAFQRAVEGCRTGG</sequence>
<dbReference type="GO" id="GO:0006163">
    <property type="term" value="P:purine nucleotide metabolic process"/>
    <property type="evidence" value="ECO:0007669"/>
    <property type="project" value="UniProtKB-ARBA"/>
</dbReference>
<evidence type="ECO:0000256" key="6">
    <source>
        <dbReference type="ARBA" id="ARBA00022833"/>
    </source>
</evidence>
<evidence type="ECO:0000313" key="11">
    <source>
        <dbReference type="EMBL" id="ANU77920.2"/>
    </source>
</evidence>
<dbReference type="OrthoDB" id="1645589at2"/>
<dbReference type="Gene3D" id="3.20.20.70">
    <property type="entry name" value="Aldolase class I"/>
    <property type="match status" value="1"/>
</dbReference>
<evidence type="ECO:0000256" key="1">
    <source>
        <dbReference type="ARBA" id="ARBA00001936"/>
    </source>
</evidence>
<evidence type="ECO:0000256" key="2">
    <source>
        <dbReference type="ARBA" id="ARBA00001947"/>
    </source>
</evidence>
<dbReference type="KEGG" id="byl:A4V09_20585"/>
<dbReference type="GO" id="GO:1901135">
    <property type="term" value="P:carbohydrate derivative metabolic process"/>
    <property type="evidence" value="ECO:0007669"/>
    <property type="project" value="UniProtKB-ARBA"/>
</dbReference>
<dbReference type="GO" id="GO:0046496">
    <property type="term" value="P:nicotinamide nucleotide metabolic process"/>
    <property type="evidence" value="ECO:0007669"/>
    <property type="project" value="UniProtKB-ARBA"/>
</dbReference>
<dbReference type="PROSITE" id="PS01085">
    <property type="entry name" value="RIBUL_P_3_EPIMER_1"/>
    <property type="match status" value="1"/>
</dbReference>
<dbReference type="GO" id="GO:0016857">
    <property type="term" value="F:racemase and epimerase activity, acting on carbohydrates and derivatives"/>
    <property type="evidence" value="ECO:0007669"/>
    <property type="project" value="InterPro"/>
</dbReference>
<dbReference type="PANTHER" id="PTHR11749">
    <property type="entry name" value="RIBULOSE-5-PHOSPHATE-3-EPIMERASE"/>
    <property type="match status" value="1"/>
</dbReference>
<name>A0A1C7IE22_9FIRM</name>
<reference evidence="11" key="1">
    <citation type="submission" date="2017-04" db="EMBL/GenBank/DDBJ databases">
        <title>Complete Genome Sequences of Twelve Strains of a Stable Defined Moderately Diverse Mouse Microbiota 2 (sDMDMm2).</title>
        <authorList>
            <person name="Uchimura Y."/>
            <person name="Wyss M."/>
            <person name="Brugiroux S."/>
            <person name="Limenitakis J.P."/>
            <person name="Stecher B."/>
            <person name="McCoy K.D."/>
            <person name="Macpherson A.J."/>
        </authorList>
    </citation>
    <scope>NUCLEOTIDE SEQUENCE</scope>
    <source>
        <strain evidence="11">YL58</strain>
    </source>
</reference>
<evidence type="ECO:0000256" key="4">
    <source>
        <dbReference type="ARBA" id="ARBA00011738"/>
    </source>
</evidence>
<dbReference type="NCBIfam" id="NF004076">
    <property type="entry name" value="PRK05581.1-4"/>
    <property type="match status" value="1"/>
</dbReference>
<dbReference type="CDD" id="cd00429">
    <property type="entry name" value="RPE"/>
    <property type="match status" value="1"/>
</dbReference>
<evidence type="ECO:0000256" key="9">
    <source>
        <dbReference type="ARBA" id="ARBA00023235"/>
    </source>
</evidence>
<comment type="cofactor">
    <cofactor evidence="1">
        <name>Mn(2+)</name>
        <dbReference type="ChEBI" id="CHEBI:29035"/>
    </cofactor>
</comment>
<keyword evidence="10" id="KW-0119">Carbohydrate metabolism</keyword>
<keyword evidence="12" id="KW-1185">Reference proteome</keyword>
<dbReference type="STRING" id="1796616.A4V09_20585"/>
<evidence type="ECO:0000256" key="8">
    <source>
        <dbReference type="ARBA" id="ARBA00023211"/>
    </source>
</evidence>
<dbReference type="AlphaFoldDB" id="A0A1C7IE22"/>
<keyword evidence="5" id="KW-0479">Metal-binding</keyword>
<evidence type="ECO:0000256" key="3">
    <source>
        <dbReference type="ARBA" id="ARBA00001954"/>
    </source>
</evidence>
<evidence type="ECO:0008006" key="13">
    <source>
        <dbReference type="Google" id="ProtNLM"/>
    </source>
</evidence>
<comment type="cofactor">
    <cofactor evidence="3">
        <name>Fe(2+)</name>
        <dbReference type="ChEBI" id="CHEBI:29033"/>
    </cofactor>
</comment>
<proteinExistence type="predicted"/>
<dbReference type="GO" id="GO:0046872">
    <property type="term" value="F:metal ion binding"/>
    <property type="evidence" value="ECO:0007669"/>
    <property type="project" value="UniProtKB-KW"/>
</dbReference>
<dbReference type="PROSITE" id="PS01086">
    <property type="entry name" value="RIBUL_P_3_EPIMER_2"/>
    <property type="match status" value="1"/>
</dbReference>
<dbReference type="InterPro" id="IPR013785">
    <property type="entry name" value="Aldolase_TIM"/>
</dbReference>
<comment type="cofactor">
    <cofactor evidence="2">
        <name>Zn(2+)</name>
        <dbReference type="ChEBI" id="CHEBI:29105"/>
    </cofactor>
</comment>
<comment type="subunit">
    <text evidence="4">Homodimer.</text>
</comment>
<dbReference type="EMBL" id="CP015405">
    <property type="protein sequence ID" value="ANU77920.2"/>
    <property type="molecule type" value="Genomic_DNA"/>
</dbReference>
<dbReference type="InterPro" id="IPR011060">
    <property type="entry name" value="RibuloseP-bd_barrel"/>
</dbReference>
<dbReference type="SUPFAM" id="SSF51366">
    <property type="entry name" value="Ribulose-phoshate binding barrel"/>
    <property type="match status" value="1"/>
</dbReference>
<dbReference type="Proteomes" id="UP000092574">
    <property type="component" value="Chromosome"/>
</dbReference>
<evidence type="ECO:0000256" key="5">
    <source>
        <dbReference type="ARBA" id="ARBA00022723"/>
    </source>
</evidence>
<dbReference type="GO" id="GO:0006091">
    <property type="term" value="P:generation of precursor metabolites and energy"/>
    <property type="evidence" value="ECO:0007669"/>
    <property type="project" value="UniProtKB-ARBA"/>
</dbReference>
<evidence type="ECO:0000256" key="7">
    <source>
        <dbReference type="ARBA" id="ARBA00023004"/>
    </source>
</evidence>
<keyword evidence="6" id="KW-0862">Zinc</keyword>
<gene>
    <name evidence="11" type="ORF">A4V09_20585</name>
</gene>
<evidence type="ECO:0000313" key="12">
    <source>
        <dbReference type="Proteomes" id="UP000092574"/>
    </source>
</evidence>
<organism evidence="11 12">
    <name type="scientific">Blautia pseudococcoides</name>
    <dbReference type="NCBI Taxonomy" id="1796616"/>
    <lineage>
        <taxon>Bacteria</taxon>
        <taxon>Bacillati</taxon>
        <taxon>Bacillota</taxon>
        <taxon>Clostridia</taxon>
        <taxon>Lachnospirales</taxon>
        <taxon>Lachnospiraceae</taxon>
        <taxon>Blautia</taxon>
    </lineage>
</organism>
<dbReference type="Pfam" id="PF00834">
    <property type="entry name" value="Ribul_P_3_epim"/>
    <property type="match status" value="1"/>
</dbReference>
<dbReference type="FunFam" id="3.20.20.70:FF:000191">
    <property type="entry name" value="ribulose-phosphate 3-epimerase isoform X2"/>
    <property type="match status" value="1"/>
</dbReference>
<keyword evidence="7" id="KW-0408">Iron</keyword>
<accession>A0A1C7IE22</accession>
<evidence type="ECO:0000256" key="10">
    <source>
        <dbReference type="ARBA" id="ARBA00023277"/>
    </source>
</evidence>
<keyword evidence="8" id="KW-0464">Manganese</keyword>
<dbReference type="InterPro" id="IPR000056">
    <property type="entry name" value="Ribul_P_3_epim-like"/>
</dbReference>
<protein>
    <recommendedName>
        <fullName evidence="13">Ribulose-phosphate 3-epimerase</fullName>
    </recommendedName>
</protein>
<keyword evidence="9" id="KW-0413">Isomerase</keyword>
<dbReference type="GO" id="GO:0005975">
    <property type="term" value="P:carbohydrate metabolic process"/>
    <property type="evidence" value="ECO:0007669"/>
    <property type="project" value="InterPro"/>
</dbReference>